<dbReference type="EMBL" id="PKMF04000144">
    <property type="protein sequence ID" value="KAK7847220.1"/>
    <property type="molecule type" value="Genomic_DNA"/>
</dbReference>
<evidence type="ECO:0000256" key="2">
    <source>
        <dbReference type="ARBA" id="ARBA00022723"/>
    </source>
</evidence>
<dbReference type="Gene3D" id="1.20.5.4770">
    <property type="match status" value="1"/>
</dbReference>
<dbReference type="SMART" id="SM00259">
    <property type="entry name" value="ZnF_A20"/>
    <property type="match status" value="1"/>
</dbReference>
<protein>
    <submittedName>
        <fullName evidence="6">Zinc finger a20 and an1 domain-containing stress-associated protein 8</fullName>
    </submittedName>
</protein>
<keyword evidence="3" id="KW-0863">Zinc-finger</keyword>
<dbReference type="AlphaFoldDB" id="A0AAW0L6A4"/>
<evidence type="ECO:0000256" key="3">
    <source>
        <dbReference type="ARBA" id="ARBA00022771"/>
    </source>
</evidence>
<evidence type="ECO:0000256" key="1">
    <source>
        <dbReference type="ARBA" id="ARBA00003732"/>
    </source>
</evidence>
<keyword evidence="2" id="KW-0479">Metal-binding</keyword>
<keyword evidence="4" id="KW-0862">Zinc</keyword>
<dbReference type="GO" id="GO:0008270">
    <property type="term" value="F:zinc ion binding"/>
    <property type="evidence" value="ECO:0007669"/>
    <property type="project" value="UniProtKB-KW"/>
</dbReference>
<organism evidence="6 7">
    <name type="scientific">Quercus suber</name>
    <name type="common">Cork oak</name>
    <dbReference type="NCBI Taxonomy" id="58331"/>
    <lineage>
        <taxon>Eukaryota</taxon>
        <taxon>Viridiplantae</taxon>
        <taxon>Streptophyta</taxon>
        <taxon>Embryophyta</taxon>
        <taxon>Tracheophyta</taxon>
        <taxon>Spermatophyta</taxon>
        <taxon>Magnoliopsida</taxon>
        <taxon>eudicotyledons</taxon>
        <taxon>Gunneridae</taxon>
        <taxon>Pentapetalae</taxon>
        <taxon>rosids</taxon>
        <taxon>fabids</taxon>
        <taxon>Fagales</taxon>
        <taxon>Fagaceae</taxon>
        <taxon>Quercus</taxon>
    </lineage>
</organism>
<evidence type="ECO:0000313" key="7">
    <source>
        <dbReference type="Proteomes" id="UP000237347"/>
    </source>
</evidence>
<dbReference type="SUPFAM" id="SSF57716">
    <property type="entry name" value="Glucocorticoid receptor-like (DNA-binding domain)"/>
    <property type="match status" value="1"/>
</dbReference>
<proteinExistence type="predicted"/>
<comment type="caution">
    <text evidence="6">The sequence shown here is derived from an EMBL/GenBank/DDBJ whole genome shotgun (WGS) entry which is preliminary data.</text>
</comment>
<dbReference type="Proteomes" id="UP000237347">
    <property type="component" value="Unassembled WGS sequence"/>
</dbReference>
<accession>A0AAW0L6A4</accession>
<feature type="domain" description="A20-type" evidence="5">
    <location>
        <begin position="44"/>
        <end position="78"/>
    </location>
</feature>
<dbReference type="PROSITE" id="PS51036">
    <property type="entry name" value="ZF_A20"/>
    <property type="match status" value="1"/>
</dbReference>
<reference evidence="6 7" key="1">
    <citation type="journal article" date="2018" name="Sci. Data">
        <title>The draft genome sequence of cork oak.</title>
        <authorList>
            <person name="Ramos A.M."/>
            <person name="Usie A."/>
            <person name="Barbosa P."/>
            <person name="Barros P.M."/>
            <person name="Capote T."/>
            <person name="Chaves I."/>
            <person name="Simoes F."/>
            <person name="Abreu I."/>
            <person name="Carrasquinho I."/>
            <person name="Faro C."/>
            <person name="Guimaraes J.B."/>
            <person name="Mendonca D."/>
            <person name="Nobrega F."/>
            <person name="Rodrigues L."/>
            <person name="Saibo N.J.M."/>
            <person name="Varela M.C."/>
            <person name="Egas C."/>
            <person name="Matos J."/>
            <person name="Miguel C.M."/>
            <person name="Oliveira M.M."/>
            <person name="Ricardo C.P."/>
            <person name="Goncalves S."/>
        </authorList>
    </citation>
    <scope>NUCLEOTIDE SEQUENCE [LARGE SCALE GENOMIC DNA]</scope>
    <source>
        <strain evidence="7">cv. HL8</strain>
    </source>
</reference>
<sequence>MASLRQWLRLLWICGDIKPVLDFQREELPKTAKEDKEPQQVLMKMDLSPCANGCGFFGMVDTRNMCSKCYNDSLKGELADKCLSLRLQNSAKRCWKRRKTLQLPIEAIFNRQVGNPHLRHSPEMSLESSSEC</sequence>
<evidence type="ECO:0000256" key="4">
    <source>
        <dbReference type="ARBA" id="ARBA00022833"/>
    </source>
</evidence>
<evidence type="ECO:0000259" key="5">
    <source>
        <dbReference type="PROSITE" id="PS51036"/>
    </source>
</evidence>
<keyword evidence="7" id="KW-1185">Reference proteome</keyword>
<dbReference type="InterPro" id="IPR002653">
    <property type="entry name" value="Znf_A20"/>
</dbReference>
<dbReference type="Pfam" id="PF01754">
    <property type="entry name" value="zf-A20"/>
    <property type="match status" value="1"/>
</dbReference>
<gene>
    <name evidence="6" type="primary">SAP8_2</name>
    <name evidence="6" type="ORF">CFP56_006953</name>
</gene>
<evidence type="ECO:0000313" key="6">
    <source>
        <dbReference type="EMBL" id="KAK7847220.1"/>
    </source>
</evidence>
<comment type="function">
    <text evidence="1">May be involved in environmental stress response.</text>
</comment>
<dbReference type="GO" id="GO:0003677">
    <property type="term" value="F:DNA binding"/>
    <property type="evidence" value="ECO:0007669"/>
    <property type="project" value="InterPro"/>
</dbReference>
<name>A0AAW0L6A4_QUESU</name>